<evidence type="ECO:0000313" key="3">
    <source>
        <dbReference type="Proteomes" id="UP000054563"/>
    </source>
</evidence>
<dbReference type="Proteomes" id="UP000054563">
    <property type="component" value="Unassembled WGS sequence"/>
</dbReference>
<evidence type="ECO:0000256" key="1">
    <source>
        <dbReference type="SAM" id="MobiDB-lite"/>
    </source>
</evidence>
<dbReference type="VEuPathDB" id="FungiDB:CIHG_04565"/>
<reference evidence="3" key="1">
    <citation type="journal article" date="2010" name="Genome Res.">
        <title>Population genomic sequencing of Coccidioides fungi reveals recent hybridization and transposon control.</title>
        <authorList>
            <person name="Neafsey D.E."/>
            <person name="Barker B.M."/>
            <person name="Sharpton T.J."/>
            <person name="Stajich J.E."/>
            <person name="Park D.J."/>
            <person name="Whiston E."/>
            <person name="Hung C.-Y."/>
            <person name="McMahan C."/>
            <person name="White J."/>
            <person name="Sykes S."/>
            <person name="Heiman D."/>
            <person name="Young S."/>
            <person name="Zeng Q."/>
            <person name="Abouelleil A."/>
            <person name="Aftuck L."/>
            <person name="Bessette D."/>
            <person name="Brown A."/>
            <person name="FitzGerald M."/>
            <person name="Lui A."/>
            <person name="Macdonald J.P."/>
            <person name="Priest M."/>
            <person name="Orbach M.J."/>
            <person name="Galgiani J.N."/>
            <person name="Kirkland T.N."/>
            <person name="Cole G.T."/>
            <person name="Birren B.W."/>
            <person name="Henn M.R."/>
            <person name="Taylor J.W."/>
            <person name="Rounsley S.D."/>
        </authorList>
    </citation>
    <scope>NUCLEOTIDE SEQUENCE [LARGE SCALE GENOMIC DNA]</scope>
    <source>
        <strain evidence="3">H538.4</strain>
    </source>
</reference>
<evidence type="ECO:0000313" key="2">
    <source>
        <dbReference type="EMBL" id="KMU86776.1"/>
    </source>
</evidence>
<dbReference type="EMBL" id="DS016994">
    <property type="protein sequence ID" value="KMU86776.1"/>
    <property type="molecule type" value="Genomic_DNA"/>
</dbReference>
<feature type="region of interest" description="Disordered" evidence="1">
    <location>
        <begin position="1"/>
        <end position="33"/>
    </location>
</feature>
<accession>A0A0J8RQ68</accession>
<dbReference type="AlphaFoldDB" id="A0A0J8RQ68"/>
<proteinExistence type="predicted"/>
<name>A0A0J8RQ68_COCIT</name>
<sequence>MRTNKDPNPPHSIPLAGGEARLRPSVRPGNGTNGWSPASLRFLHERALNITFREPSYGPGRAYITVDRPWINSLPLGFLPAPLTPFSFCASLSAVLQRDL</sequence>
<protein>
    <submittedName>
        <fullName evidence="2">Uncharacterized protein</fullName>
    </submittedName>
</protein>
<gene>
    <name evidence="2" type="ORF">CIHG_04565</name>
</gene>
<organism evidence="2 3">
    <name type="scientific">Coccidioides immitis H538.4</name>
    <dbReference type="NCBI Taxonomy" id="396776"/>
    <lineage>
        <taxon>Eukaryota</taxon>
        <taxon>Fungi</taxon>
        <taxon>Dikarya</taxon>
        <taxon>Ascomycota</taxon>
        <taxon>Pezizomycotina</taxon>
        <taxon>Eurotiomycetes</taxon>
        <taxon>Eurotiomycetidae</taxon>
        <taxon>Onygenales</taxon>
        <taxon>Onygenaceae</taxon>
        <taxon>Coccidioides</taxon>
    </lineage>
</organism>